<reference evidence="3 4" key="1">
    <citation type="journal article" date="2020" name="Mol. Biol. Evol.">
        <title>Distinct Expression and Methylation Patterns for Genes with Different Fates following a Single Whole-Genome Duplication in Flowering Plants.</title>
        <authorList>
            <person name="Shi T."/>
            <person name="Rahmani R.S."/>
            <person name="Gugger P.F."/>
            <person name="Wang M."/>
            <person name="Li H."/>
            <person name="Zhang Y."/>
            <person name="Li Z."/>
            <person name="Wang Q."/>
            <person name="Van de Peer Y."/>
            <person name="Marchal K."/>
            <person name="Chen J."/>
        </authorList>
    </citation>
    <scope>NUCLEOTIDE SEQUENCE [LARGE SCALE GENOMIC DNA]</scope>
    <source>
        <tissue evidence="3">Leaf</tissue>
    </source>
</reference>
<evidence type="ECO:0008006" key="5">
    <source>
        <dbReference type="Google" id="ProtNLM"/>
    </source>
</evidence>
<dbReference type="EMBL" id="DUZY01000004">
    <property type="protein sequence ID" value="DAD35206.1"/>
    <property type="molecule type" value="Genomic_DNA"/>
</dbReference>
<proteinExistence type="predicted"/>
<evidence type="ECO:0000256" key="1">
    <source>
        <dbReference type="SAM" id="MobiDB-lite"/>
    </source>
</evidence>
<name>A0A822YWS7_NELNU</name>
<keyword evidence="2" id="KW-0732">Signal</keyword>
<feature type="signal peptide" evidence="2">
    <location>
        <begin position="1"/>
        <end position="25"/>
    </location>
</feature>
<keyword evidence="4" id="KW-1185">Reference proteome</keyword>
<comment type="caution">
    <text evidence="3">The sequence shown here is derived from an EMBL/GenBank/DDBJ whole genome shotgun (WGS) entry which is preliminary data.</text>
</comment>
<protein>
    <recommendedName>
        <fullName evidence="5">Secreted protein</fullName>
    </recommendedName>
</protein>
<gene>
    <name evidence="3" type="ORF">HUJ06_005846</name>
</gene>
<evidence type="ECO:0000256" key="2">
    <source>
        <dbReference type="SAM" id="SignalP"/>
    </source>
</evidence>
<feature type="region of interest" description="Disordered" evidence="1">
    <location>
        <begin position="31"/>
        <end position="87"/>
    </location>
</feature>
<sequence length="87" mass="9447">MLQKVAITICILLFSLLLVPSEIAARELAEAPTVTKTEHSSFVGHASLHSKEERHKHRHADHSHGTTQAAPPVPVVIYGPGDPVGRR</sequence>
<evidence type="ECO:0000313" key="3">
    <source>
        <dbReference type="EMBL" id="DAD35206.1"/>
    </source>
</evidence>
<dbReference type="AlphaFoldDB" id="A0A822YWS7"/>
<accession>A0A822YWS7</accession>
<organism evidence="3 4">
    <name type="scientific">Nelumbo nucifera</name>
    <name type="common">Sacred lotus</name>
    <dbReference type="NCBI Taxonomy" id="4432"/>
    <lineage>
        <taxon>Eukaryota</taxon>
        <taxon>Viridiplantae</taxon>
        <taxon>Streptophyta</taxon>
        <taxon>Embryophyta</taxon>
        <taxon>Tracheophyta</taxon>
        <taxon>Spermatophyta</taxon>
        <taxon>Magnoliopsida</taxon>
        <taxon>Proteales</taxon>
        <taxon>Nelumbonaceae</taxon>
        <taxon>Nelumbo</taxon>
    </lineage>
</organism>
<evidence type="ECO:0000313" key="4">
    <source>
        <dbReference type="Proteomes" id="UP000607653"/>
    </source>
</evidence>
<feature type="chain" id="PRO_5032583429" description="Secreted protein" evidence="2">
    <location>
        <begin position="26"/>
        <end position="87"/>
    </location>
</feature>
<dbReference type="Proteomes" id="UP000607653">
    <property type="component" value="Unassembled WGS sequence"/>
</dbReference>